<sequence length="378" mass="42323">MRVKQAVGKVHLWLGLASGLVVFIVSITGAIFTFQDDIRDLIEPWRKVEVQATAPLLPSRLQAAALASAPGVNAHDTWVTYFGPERSATVFYTDKAGNPIQVYLNPYTGEVLHRLNLRTHFFTIVQEIHMHLLLPEAIAKWVVGISISIFVVMLLTGVVLWWPKRKQERKQRFTIKWGARWRRVNYDLHNVLGFYAASIGLVLALSGLFMIFPAMLESIRFVVDGGQAAPPELMTTKLDTLQTVPVAAQPLPDIVYNTVRRLSPANEMILLGPTGAGKAPAYCWTYQKALHYYHRDEYAFHPVSGQMLESRFHATKSNGTKFSDMNYDLHTGQILGFGGKVVAFLASLISASLPVTGTVIWWGRRNKTKKPKKKVQVA</sequence>
<proteinExistence type="predicted"/>
<evidence type="ECO:0000256" key="1">
    <source>
        <dbReference type="SAM" id="Phobius"/>
    </source>
</evidence>
<gene>
    <name evidence="2" type="ORF">HMJ29_19425</name>
</gene>
<feature type="transmembrane region" description="Helical" evidence="1">
    <location>
        <begin position="12"/>
        <end position="34"/>
    </location>
</feature>
<dbReference type="InterPro" id="IPR005625">
    <property type="entry name" value="PepSY-ass_TM"/>
</dbReference>
<dbReference type="PANTHER" id="PTHR34219:SF3">
    <property type="entry name" value="BLL7967 PROTEIN"/>
    <property type="match status" value="1"/>
</dbReference>
<dbReference type="EMBL" id="CP053538">
    <property type="protein sequence ID" value="QJX48960.1"/>
    <property type="molecule type" value="Genomic_DNA"/>
</dbReference>
<dbReference type="AlphaFoldDB" id="A0A6M6BLY9"/>
<dbReference type="RefSeq" id="WP_171593047.1">
    <property type="nucleotide sequence ID" value="NZ_CP053538.1"/>
</dbReference>
<feature type="transmembrane region" description="Helical" evidence="1">
    <location>
        <begin position="192"/>
        <end position="216"/>
    </location>
</feature>
<name>A0A6M6BLY9_9BACT</name>
<evidence type="ECO:0000313" key="2">
    <source>
        <dbReference type="EMBL" id="QJX48960.1"/>
    </source>
</evidence>
<keyword evidence="1" id="KW-0472">Membrane</keyword>
<dbReference type="PANTHER" id="PTHR34219">
    <property type="entry name" value="IRON-REGULATED INNER MEMBRANE PROTEIN-RELATED"/>
    <property type="match status" value="1"/>
</dbReference>
<feature type="transmembrane region" description="Helical" evidence="1">
    <location>
        <begin position="341"/>
        <end position="363"/>
    </location>
</feature>
<keyword evidence="3" id="KW-1185">Reference proteome</keyword>
<protein>
    <submittedName>
        <fullName evidence="2">PepSY domain-containing protein</fullName>
    </submittedName>
</protein>
<dbReference type="Proteomes" id="UP000501623">
    <property type="component" value="Chromosome"/>
</dbReference>
<accession>A0A6M6BLY9</accession>
<keyword evidence="1" id="KW-1133">Transmembrane helix</keyword>
<feature type="transmembrane region" description="Helical" evidence="1">
    <location>
        <begin position="138"/>
        <end position="162"/>
    </location>
</feature>
<dbReference type="KEGG" id="hts:HMJ29_19425"/>
<dbReference type="Pfam" id="PF03929">
    <property type="entry name" value="PepSY_TM"/>
    <property type="match status" value="1"/>
</dbReference>
<organism evidence="2 3">
    <name type="scientific">Hymenobacter taeanensis</name>
    <dbReference type="NCBI Taxonomy" id="2735321"/>
    <lineage>
        <taxon>Bacteria</taxon>
        <taxon>Pseudomonadati</taxon>
        <taxon>Bacteroidota</taxon>
        <taxon>Cytophagia</taxon>
        <taxon>Cytophagales</taxon>
        <taxon>Hymenobacteraceae</taxon>
        <taxon>Hymenobacter</taxon>
    </lineage>
</organism>
<evidence type="ECO:0000313" key="3">
    <source>
        <dbReference type="Proteomes" id="UP000501623"/>
    </source>
</evidence>
<reference evidence="2 3" key="1">
    <citation type="submission" date="2020-05" db="EMBL/GenBank/DDBJ databases">
        <title>Complete genome sequence of Hymenobacter sp. TS19 in Coasted Sand Dune.</title>
        <authorList>
            <person name="Lee J.-H."/>
            <person name="Jung J.-H."/>
            <person name="Jeong S."/>
            <person name="Zhao L."/>
            <person name="Kim M.-K."/>
            <person name="Seo H.-S."/>
            <person name="Lim S."/>
        </authorList>
    </citation>
    <scope>NUCLEOTIDE SEQUENCE [LARGE SCALE GENOMIC DNA]</scope>
    <source>
        <strain evidence="2 3">TS19</strain>
    </source>
</reference>
<keyword evidence="1" id="KW-0812">Transmembrane</keyword>